<dbReference type="GO" id="GO:0003824">
    <property type="term" value="F:catalytic activity"/>
    <property type="evidence" value="ECO:0007669"/>
    <property type="project" value="InterPro"/>
</dbReference>
<dbReference type="SUPFAM" id="SSF56672">
    <property type="entry name" value="DNA/RNA polymerases"/>
    <property type="match status" value="1"/>
</dbReference>
<dbReference type="Pfam" id="PF00078">
    <property type="entry name" value="RVT_1"/>
    <property type="match status" value="1"/>
</dbReference>
<dbReference type="InterPro" id="IPR000477">
    <property type="entry name" value="RT_dom"/>
</dbReference>
<organism evidence="2 3">
    <name type="scientific">Solanum verrucosum</name>
    <dbReference type="NCBI Taxonomy" id="315347"/>
    <lineage>
        <taxon>Eukaryota</taxon>
        <taxon>Viridiplantae</taxon>
        <taxon>Streptophyta</taxon>
        <taxon>Embryophyta</taxon>
        <taxon>Tracheophyta</taxon>
        <taxon>Spermatophyta</taxon>
        <taxon>Magnoliopsida</taxon>
        <taxon>eudicotyledons</taxon>
        <taxon>Gunneridae</taxon>
        <taxon>Pentapetalae</taxon>
        <taxon>asterids</taxon>
        <taxon>lamiids</taxon>
        <taxon>Solanales</taxon>
        <taxon>Solanaceae</taxon>
        <taxon>Solanoideae</taxon>
        <taxon>Solaneae</taxon>
        <taxon>Solanum</taxon>
    </lineage>
</organism>
<sequence length="629" mass="72998">MGLEDELVNNPRTIVEAYNSFELAEEQSDDDAMSIIQMDDKENFATQAGENLQLEEKEERDDTVEDILPLNSTVGGTTKSEKTIPMWVQQNIIELSKEFGVHFQGCEEAALKLFMNIDGKRQVIDEISGAIVPMTPKEEVSKELKNLEPTSNFISFGTRSRGGGKTQNFSWHLSGVYAPNNREEREEVWGELGAVKSLFNGPWVIAGDFNVVRFPSEKKNCNRITKAMEDFSDFIEDMELVDPPLIGGSFTWRKGDRHVTATRLDRFLFSEEWEISFKKIKQALMPRVTLDHNPLLLECGNWERSQSYFKFKNWWLQTENFKERVKGWWDSEIFVGRPDDILACKMKALKVKLKEWSKTVQGNLGLQKQNILNQLYELDMIQEQRCLSEDESYLRAVLSVEFEEVAKREEVAYSTTIREEITGFYQNLYRENEHWRPQFSPREQVVLNEEDNLFLQSQFGEQEIKECVCDYAGEKAPGPDSFTMTFFIHCWDVVKVEVIAAIQNFHSQGYFEKSFNATFITLIPKKMGATELKDFRPISLITSVYKIISKVLTERLKKVMSKLVDTHQLAFIKGRQIMDAILIANECVDVRKITEIPGILCKLDIEKAYDHLNWDFMWYTLENPDYFHL</sequence>
<evidence type="ECO:0000313" key="2">
    <source>
        <dbReference type="EMBL" id="WMV51457.1"/>
    </source>
</evidence>
<dbReference type="Gene3D" id="3.60.10.10">
    <property type="entry name" value="Endonuclease/exonuclease/phosphatase"/>
    <property type="match status" value="1"/>
</dbReference>
<reference evidence="2" key="1">
    <citation type="submission" date="2023-08" db="EMBL/GenBank/DDBJ databases">
        <title>A de novo genome assembly of Solanum verrucosum Schlechtendal, a Mexican diploid species geographically isolated from the other diploid A-genome species in potato relatives.</title>
        <authorList>
            <person name="Hosaka K."/>
        </authorList>
    </citation>
    <scope>NUCLEOTIDE SEQUENCE</scope>
    <source>
        <tissue evidence="2">Young leaves</tissue>
    </source>
</reference>
<dbReference type="InterPro" id="IPR043502">
    <property type="entry name" value="DNA/RNA_pol_sf"/>
</dbReference>
<dbReference type="Pfam" id="PF03372">
    <property type="entry name" value="Exo_endo_phos"/>
    <property type="match status" value="1"/>
</dbReference>
<accession>A0AAF0URY6</accession>
<evidence type="ECO:0000313" key="3">
    <source>
        <dbReference type="Proteomes" id="UP001234989"/>
    </source>
</evidence>
<dbReference type="Proteomes" id="UP001234989">
    <property type="component" value="Chromosome 10"/>
</dbReference>
<proteinExistence type="predicted"/>
<feature type="domain" description="Reverse transcriptase" evidence="1">
    <location>
        <begin position="504"/>
        <end position="629"/>
    </location>
</feature>
<keyword evidence="3" id="KW-1185">Reference proteome</keyword>
<dbReference type="EMBL" id="CP133621">
    <property type="protein sequence ID" value="WMV51457.1"/>
    <property type="molecule type" value="Genomic_DNA"/>
</dbReference>
<dbReference type="CDD" id="cd01650">
    <property type="entry name" value="RT_nLTR_like"/>
    <property type="match status" value="1"/>
</dbReference>
<dbReference type="PROSITE" id="PS50878">
    <property type="entry name" value="RT_POL"/>
    <property type="match status" value="1"/>
</dbReference>
<dbReference type="SUPFAM" id="SSF56219">
    <property type="entry name" value="DNase I-like"/>
    <property type="match status" value="1"/>
</dbReference>
<dbReference type="InterPro" id="IPR036691">
    <property type="entry name" value="Endo/exonu/phosph_ase_sf"/>
</dbReference>
<name>A0AAF0URY6_SOLVR</name>
<evidence type="ECO:0000259" key="1">
    <source>
        <dbReference type="PROSITE" id="PS50878"/>
    </source>
</evidence>
<dbReference type="PANTHER" id="PTHR19446">
    <property type="entry name" value="REVERSE TRANSCRIPTASES"/>
    <property type="match status" value="1"/>
</dbReference>
<gene>
    <name evidence="2" type="ORF">MTR67_044842</name>
</gene>
<dbReference type="InterPro" id="IPR005135">
    <property type="entry name" value="Endo/exonuclease/phosphatase"/>
</dbReference>
<protein>
    <recommendedName>
        <fullName evidence="1">Reverse transcriptase domain-containing protein</fullName>
    </recommendedName>
</protein>
<dbReference type="AlphaFoldDB" id="A0AAF0URY6"/>